<protein>
    <submittedName>
        <fullName evidence="2">Uncharacterized protein</fullName>
    </submittedName>
</protein>
<name>A0A8S1Y5L0_PAROT</name>
<evidence type="ECO:0000313" key="3">
    <source>
        <dbReference type="Proteomes" id="UP000683925"/>
    </source>
</evidence>
<evidence type="ECO:0000256" key="1">
    <source>
        <dbReference type="SAM" id="MobiDB-lite"/>
    </source>
</evidence>
<organism evidence="2 3">
    <name type="scientific">Paramecium octaurelia</name>
    <dbReference type="NCBI Taxonomy" id="43137"/>
    <lineage>
        <taxon>Eukaryota</taxon>
        <taxon>Sar</taxon>
        <taxon>Alveolata</taxon>
        <taxon>Ciliophora</taxon>
        <taxon>Intramacronucleata</taxon>
        <taxon>Oligohymenophorea</taxon>
        <taxon>Peniculida</taxon>
        <taxon>Parameciidae</taxon>
        <taxon>Paramecium</taxon>
    </lineage>
</organism>
<sequence length="94" mass="10735">MDLSQSFDKQSIIRTGQLEFQVEKNENGMLFQISFEDIIERKFTICCPDIYIIASSISDNNNSSSRRQKDKIGQKQSLLRSGISATQVDFPQNI</sequence>
<evidence type="ECO:0000313" key="2">
    <source>
        <dbReference type="EMBL" id="CAD8207034.1"/>
    </source>
</evidence>
<dbReference type="AlphaFoldDB" id="A0A8S1Y5L0"/>
<accession>A0A8S1Y5L0</accession>
<dbReference type="Proteomes" id="UP000683925">
    <property type="component" value="Unassembled WGS sequence"/>
</dbReference>
<keyword evidence="3" id="KW-1185">Reference proteome</keyword>
<comment type="caution">
    <text evidence="2">The sequence shown here is derived from an EMBL/GenBank/DDBJ whole genome shotgun (WGS) entry which is preliminary data.</text>
</comment>
<dbReference type="EMBL" id="CAJJDP010000141">
    <property type="protein sequence ID" value="CAD8207034.1"/>
    <property type="molecule type" value="Genomic_DNA"/>
</dbReference>
<reference evidence="2" key="1">
    <citation type="submission" date="2021-01" db="EMBL/GenBank/DDBJ databases">
        <authorList>
            <consortium name="Genoscope - CEA"/>
            <person name="William W."/>
        </authorList>
    </citation>
    <scope>NUCLEOTIDE SEQUENCE</scope>
</reference>
<gene>
    <name evidence="2" type="ORF">POCTA_138.1.T1400001</name>
</gene>
<feature type="region of interest" description="Disordered" evidence="1">
    <location>
        <begin position="58"/>
        <end position="78"/>
    </location>
</feature>
<proteinExistence type="predicted"/>